<evidence type="ECO:0000313" key="2">
    <source>
        <dbReference type="EMBL" id="KXX83248.1"/>
    </source>
</evidence>
<dbReference type="OrthoDB" id="3548654at2759"/>
<name>A0A175VY05_9PEZI</name>
<evidence type="ECO:0000313" key="3">
    <source>
        <dbReference type="Proteomes" id="UP000078237"/>
    </source>
</evidence>
<keyword evidence="3" id="KW-1185">Reference proteome</keyword>
<comment type="caution">
    <text evidence="1">The sequence shown here is derived from an EMBL/GenBank/DDBJ whole genome shotgun (WGS) entry which is preliminary data.</text>
</comment>
<evidence type="ECO:0000313" key="1">
    <source>
        <dbReference type="EMBL" id="KXX76437.1"/>
    </source>
</evidence>
<dbReference type="Proteomes" id="UP000078237">
    <property type="component" value="Unassembled WGS sequence"/>
</dbReference>
<dbReference type="STRING" id="100816.A0A175VY05"/>
<dbReference type="PANTHER" id="PTHR24148:SF73">
    <property type="entry name" value="HET DOMAIN PROTEIN (AFU_ORTHOLOGUE AFUA_8G01020)"/>
    <property type="match status" value="1"/>
</dbReference>
<proteinExistence type="predicted"/>
<gene>
    <name evidence="2" type="ORF">MMYC01_200187</name>
    <name evidence="1" type="ORF">MMYC01_206813</name>
</gene>
<protein>
    <submittedName>
        <fullName evidence="1">Uncharacterized protein</fullName>
    </submittedName>
</protein>
<reference evidence="1" key="2">
    <citation type="submission" date="2015-06" db="EMBL/GenBank/DDBJ databases">
        <authorList>
            <person name="Hoefler B.C."/>
            <person name="Straight P.D."/>
        </authorList>
    </citation>
    <scope>NUCLEOTIDE SEQUENCE [LARGE SCALE GENOMIC DNA]</scope>
    <source>
        <strain evidence="1">Mm55</strain>
    </source>
</reference>
<accession>A0A175VY05</accession>
<dbReference type="EMBL" id="LCTW02000002">
    <property type="protein sequence ID" value="KXX83248.1"/>
    <property type="molecule type" value="Genomic_DNA"/>
</dbReference>
<reference evidence="1 3" key="3">
    <citation type="submission" date="2016-01" db="EMBL/GenBank/DDBJ databases">
        <title>Madurella mycetomatis genome sequencing.</title>
        <authorList>
            <person name="Van De Sande W."/>
        </authorList>
    </citation>
    <scope>NUCLEOTIDE SEQUENCE [LARGE SCALE GENOMIC DNA]</scope>
    <source>
        <strain evidence="1">Mm55</strain>
        <strain evidence="3">mm55</strain>
    </source>
</reference>
<dbReference type="PANTHER" id="PTHR24148">
    <property type="entry name" value="ANKYRIN REPEAT DOMAIN-CONTAINING PROTEIN 39 HOMOLOG-RELATED"/>
    <property type="match status" value="1"/>
</dbReference>
<reference evidence="3" key="1">
    <citation type="submission" date="2015-06" db="EMBL/GenBank/DDBJ databases">
        <authorList>
            <person name="van de Sande W.W.J."/>
        </authorList>
    </citation>
    <scope>NUCLEOTIDE SEQUENCE [LARGE SCALE GENOMIC DNA]</scope>
    <source>
        <strain evidence="3">mm55</strain>
    </source>
</reference>
<dbReference type="AlphaFoldDB" id="A0A175VY05"/>
<sequence>MLRFRLHHCSVEFTTDADTKETIQTRYALSMQDLTKPMWWYTALSYTWGQQIPLMSRIYQYALNTVIWLGEGSPESDSAVRLLQDVNCRLRFINTVIDPADFEGSSFHRSSPRDDGNSTCGISPWLYEKFSPLSNNTEPGWRCWDVVESTVALNDMRSEYKSSADHPMLFDLLVFTRHAQCYDPRDKTYGLLGPRQTASLGHSTTSWVVYNACGPFGPFNRDPEPEIFHIDKEHGWELCARGVVVDTLAETSQVSTKSELTYTEPAAGNRTLIAAADFVRQVSQRIQSGDTDVFDTF</sequence>
<dbReference type="InterPro" id="IPR052895">
    <property type="entry name" value="HetReg/Transcr_Mod"/>
</dbReference>
<dbReference type="VEuPathDB" id="FungiDB:MMYC01_206813"/>
<dbReference type="VEuPathDB" id="FungiDB:MMYC01_200187"/>
<organism evidence="1 3">
    <name type="scientific">Madurella mycetomatis</name>
    <dbReference type="NCBI Taxonomy" id="100816"/>
    <lineage>
        <taxon>Eukaryota</taxon>
        <taxon>Fungi</taxon>
        <taxon>Dikarya</taxon>
        <taxon>Ascomycota</taxon>
        <taxon>Pezizomycotina</taxon>
        <taxon>Sordariomycetes</taxon>
        <taxon>Sordariomycetidae</taxon>
        <taxon>Sordariales</taxon>
        <taxon>Sordariales incertae sedis</taxon>
        <taxon>Madurella</taxon>
    </lineage>
</organism>
<dbReference type="EMBL" id="LCTW02000211">
    <property type="protein sequence ID" value="KXX76437.1"/>
    <property type="molecule type" value="Genomic_DNA"/>
</dbReference>